<organism evidence="1 2">
    <name type="scientific">Ovis aries</name>
    <name type="common">Sheep</name>
    <dbReference type="NCBI Taxonomy" id="9940"/>
    <lineage>
        <taxon>Eukaryota</taxon>
        <taxon>Metazoa</taxon>
        <taxon>Chordata</taxon>
        <taxon>Craniata</taxon>
        <taxon>Vertebrata</taxon>
        <taxon>Euteleostomi</taxon>
        <taxon>Mammalia</taxon>
        <taxon>Eutheria</taxon>
        <taxon>Laurasiatheria</taxon>
        <taxon>Artiodactyla</taxon>
        <taxon>Ruminantia</taxon>
        <taxon>Pecora</taxon>
        <taxon>Bovidae</taxon>
        <taxon>Caprinae</taxon>
        <taxon>Ovis</taxon>
    </lineage>
</organism>
<evidence type="ECO:0000313" key="1">
    <source>
        <dbReference type="EMBL" id="KAG5201624.1"/>
    </source>
</evidence>
<accession>A0A836A5G0</accession>
<protein>
    <submittedName>
        <fullName evidence="1">Uncharacterized protein</fullName>
    </submittedName>
</protein>
<dbReference type="EMBL" id="JAEMGP010000013">
    <property type="protein sequence ID" value="KAG5201624.1"/>
    <property type="molecule type" value="Genomic_DNA"/>
</dbReference>
<reference evidence="1 2" key="1">
    <citation type="submission" date="2020-12" db="EMBL/GenBank/DDBJ databases">
        <title>De novo assembly of Tibetan sheep genome.</title>
        <authorList>
            <person name="Li X."/>
        </authorList>
    </citation>
    <scope>NUCLEOTIDE SEQUENCE [LARGE SCALE GENOMIC DNA]</scope>
    <source>
        <tissue evidence="1">Heart</tissue>
    </source>
</reference>
<evidence type="ECO:0000313" key="2">
    <source>
        <dbReference type="Proteomes" id="UP000664991"/>
    </source>
</evidence>
<dbReference type="AlphaFoldDB" id="A0A836A5G0"/>
<proteinExistence type="predicted"/>
<comment type="caution">
    <text evidence="1">The sequence shown here is derived from an EMBL/GenBank/DDBJ whole genome shotgun (WGS) entry which is preliminary data.</text>
</comment>
<name>A0A836A5G0_SHEEP</name>
<dbReference type="Proteomes" id="UP000664991">
    <property type="component" value="Unassembled WGS sequence"/>
</dbReference>
<gene>
    <name evidence="1" type="ORF">JEQ12_004387</name>
</gene>
<sequence>MFVRCAPSSRYTLLFSHGNAVDLGQMCNFDIGLGSCISCNISYDLLQLRRELRQALPRRTSMPTSTPRGRCCAPGKICIIEMHKT</sequence>